<gene>
    <name evidence="1" type="ORF">AVEN_20626_1</name>
</gene>
<sequence>MNVGCFLEPPSRTSWDDVSSQLKQWVKLSFLQKSILESTANRMLRAGQPNQLTLGKRPFVIGAARGDRGEYHTELPRPGTIHRGMIE</sequence>
<protein>
    <submittedName>
        <fullName evidence="1">Uncharacterized protein</fullName>
    </submittedName>
</protein>
<evidence type="ECO:0000313" key="1">
    <source>
        <dbReference type="EMBL" id="GBO11927.1"/>
    </source>
</evidence>
<dbReference type="AlphaFoldDB" id="A0A4Y2UK38"/>
<evidence type="ECO:0000313" key="2">
    <source>
        <dbReference type="Proteomes" id="UP000499080"/>
    </source>
</evidence>
<accession>A0A4Y2UK38</accession>
<dbReference type="Proteomes" id="UP000499080">
    <property type="component" value="Unassembled WGS sequence"/>
</dbReference>
<comment type="caution">
    <text evidence="1">The sequence shown here is derived from an EMBL/GenBank/DDBJ whole genome shotgun (WGS) entry which is preliminary data.</text>
</comment>
<reference evidence="1 2" key="1">
    <citation type="journal article" date="2019" name="Sci. Rep.">
        <title>Orb-weaving spider Araneus ventricosus genome elucidates the spidroin gene catalogue.</title>
        <authorList>
            <person name="Kono N."/>
            <person name="Nakamura H."/>
            <person name="Ohtoshi R."/>
            <person name="Moran D.A.P."/>
            <person name="Shinohara A."/>
            <person name="Yoshida Y."/>
            <person name="Fujiwara M."/>
            <person name="Mori M."/>
            <person name="Tomita M."/>
            <person name="Arakawa K."/>
        </authorList>
    </citation>
    <scope>NUCLEOTIDE SEQUENCE [LARGE SCALE GENOMIC DNA]</scope>
</reference>
<name>A0A4Y2UK38_ARAVE</name>
<organism evidence="1 2">
    <name type="scientific">Araneus ventricosus</name>
    <name type="common">Orbweaver spider</name>
    <name type="synonym">Epeira ventricosa</name>
    <dbReference type="NCBI Taxonomy" id="182803"/>
    <lineage>
        <taxon>Eukaryota</taxon>
        <taxon>Metazoa</taxon>
        <taxon>Ecdysozoa</taxon>
        <taxon>Arthropoda</taxon>
        <taxon>Chelicerata</taxon>
        <taxon>Arachnida</taxon>
        <taxon>Araneae</taxon>
        <taxon>Araneomorphae</taxon>
        <taxon>Entelegynae</taxon>
        <taxon>Araneoidea</taxon>
        <taxon>Araneidae</taxon>
        <taxon>Araneus</taxon>
    </lineage>
</organism>
<dbReference type="EMBL" id="BGPR01036630">
    <property type="protein sequence ID" value="GBO11927.1"/>
    <property type="molecule type" value="Genomic_DNA"/>
</dbReference>
<keyword evidence="2" id="KW-1185">Reference proteome</keyword>
<proteinExistence type="predicted"/>